<dbReference type="EMBL" id="MU003514">
    <property type="protein sequence ID" value="KAF2468805.1"/>
    <property type="molecule type" value="Genomic_DNA"/>
</dbReference>
<gene>
    <name evidence="1" type="ORF">BDR25DRAFT_230526</name>
</gene>
<comment type="caution">
    <text evidence="1">The sequence shown here is derived from an EMBL/GenBank/DDBJ whole genome shotgun (WGS) entry which is preliminary data.</text>
</comment>
<keyword evidence="2" id="KW-1185">Reference proteome</keyword>
<evidence type="ECO:0000313" key="1">
    <source>
        <dbReference type="EMBL" id="KAF2468805.1"/>
    </source>
</evidence>
<accession>A0ACB6QQJ7</accession>
<reference evidence="1" key="1">
    <citation type="journal article" date="2020" name="Stud. Mycol.">
        <title>101 Dothideomycetes genomes: a test case for predicting lifestyles and emergence of pathogens.</title>
        <authorList>
            <person name="Haridas S."/>
            <person name="Albert R."/>
            <person name="Binder M."/>
            <person name="Bloem J."/>
            <person name="Labutti K."/>
            <person name="Salamov A."/>
            <person name="Andreopoulos B."/>
            <person name="Baker S."/>
            <person name="Barry K."/>
            <person name="Bills G."/>
            <person name="Bluhm B."/>
            <person name="Cannon C."/>
            <person name="Castanera R."/>
            <person name="Culley D."/>
            <person name="Daum C."/>
            <person name="Ezra D."/>
            <person name="Gonzalez J."/>
            <person name="Henrissat B."/>
            <person name="Kuo A."/>
            <person name="Liang C."/>
            <person name="Lipzen A."/>
            <person name="Lutzoni F."/>
            <person name="Magnuson J."/>
            <person name="Mondo S."/>
            <person name="Nolan M."/>
            <person name="Ohm R."/>
            <person name="Pangilinan J."/>
            <person name="Park H.-J."/>
            <person name="Ramirez L."/>
            <person name="Alfaro M."/>
            <person name="Sun H."/>
            <person name="Tritt A."/>
            <person name="Yoshinaga Y."/>
            <person name="Zwiers L.-H."/>
            <person name="Turgeon B."/>
            <person name="Goodwin S."/>
            <person name="Spatafora J."/>
            <person name="Crous P."/>
            <person name="Grigoriev I."/>
        </authorList>
    </citation>
    <scope>NUCLEOTIDE SEQUENCE</scope>
    <source>
        <strain evidence="1">ATCC 200398</strain>
    </source>
</reference>
<organism evidence="1 2">
    <name type="scientific">Lindgomyces ingoldianus</name>
    <dbReference type="NCBI Taxonomy" id="673940"/>
    <lineage>
        <taxon>Eukaryota</taxon>
        <taxon>Fungi</taxon>
        <taxon>Dikarya</taxon>
        <taxon>Ascomycota</taxon>
        <taxon>Pezizomycotina</taxon>
        <taxon>Dothideomycetes</taxon>
        <taxon>Pleosporomycetidae</taxon>
        <taxon>Pleosporales</taxon>
        <taxon>Lindgomycetaceae</taxon>
        <taxon>Lindgomyces</taxon>
    </lineage>
</organism>
<proteinExistence type="predicted"/>
<sequence>MSLFKAWGSPFFGGTWFVVVFHLPQMVQIAHGTSALQAGVRPMPFTFAALIGSIVTSTLAGKRKVPPVYILIAAACI</sequence>
<dbReference type="Proteomes" id="UP000799755">
    <property type="component" value="Unassembled WGS sequence"/>
</dbReference>
<evidence type="ECO:0000313" key="2">
    <source>
        <dbReference type="Proteomes" id="UP000799755"/>
    </source>
</evidence>
<name>A0ACB6QQJ7_9PLEO</name>
<protein>
    <submittedName>
        <fullName evidence="1">Uncharacterized protein</fullName>
    </submittedName>
</protein>